<feature type="domain" description="CoA carboxyltransferase N-terminal" evidence="2">
    <location>
        <begin position="1"/>
        <end position="255"/>
    </location>
</feature>
<dbReference type="Gene3D" id="3.90.226.10">
    <property type="entry name" value="2-enoyl-CoA Hydratase, Chain A, domain 1"/>
    <property type="match status" value="2"/>
</dbReference>
<dbReference type="PROSITE" id="PS50980">
    <property type="entry name" value="COA_CT_NTER"/>
    <property type="match status" value="1"/>
</dbReference>
<proteinExistence type="predicted"/>
<feature type="domain" description="CoA carboxyltransferase C-terminal" evidence="3">
    <location>
        <begin position="258"/>
        <end position="494"/>
    </location>
</feature>
<dbReference type="InterPro" id="IPR011762">
    <property type="entry name" value="COA_CT_N"/>
</dbReference>
<organism evidence="4 5">
    <name type="scientific">Thermobifida alba</name>
    <name type="common">Thermomonospora alba</name>
    <dbReference type="NCBI Taxonomy" id="53522"/>
    <lineage>
        <taxon>Bacteria</taxon>
        <taxon>Bacillati</taxon>
        <taxon>Actinomycetota</taxon>
        <taxon>Actinomycetes</taxon>
        <taxon>Streptosporangiales</taxon>
        <taxon>Nocardiopsidaceae</taxon>
        <taxon>Thermobifida</taxon>
    </lineage>
</organism>
<evidence type="ECO:0000259" key="2">
    <source>
        <dbReference type="PROSITE" id="PS50980"/>
    </source>
</evidence>
<dbReference type="PANTHER" id="PTHR43842">
    <property type="entry name" value="PROPIONYL-COA CARBOXYLASE BETA CHAIN"/>
    <property type="match status" value="1"/>
</dbReference>
<reference evidence="4 5" key="1">
    <citation type="submission" date="2020-04" db="EMBL/GenBank/DDBJ databases">
        <title>Thermobifida alba genome sequencing and assembly.</title>
        <authorList>
            <person name="Luzics S."/>
            <person name="Horvath B."/>
            <person name="Nagy I."/>
            <person name="Toth A."/>
            <person name="Nagy I."/>
            <person name="Kukolya J."/>
        </authorList>
    </citation>
    <scope>NUCLEOTIDE SEQUENCE [LARGE SCALE GENOMIC DNA]</scope>
    <source>
        <strain evidence="4 5">DSM 43795</strain>
    </source>
</reference>
<dbReference type="Pfam" id="PF01039">
    <property type="entry name" value="Carboxyl_trans"/>
    <property type="match status" value="1"/>
</dbReference>
<dbReference type="InterPro" id="IPR011763">
    <property type="entry name" value="COA_CT_C"/>
</dbReference>
<dbReference type="RefSeq" id="WP_248592752.1">
    <property type="nucleotide sequence ID" value="NZ_BAABEB010000012.1"/>
</dbReference>
<feature type="region of interest" description="Disordered" evidence="1">
    <location>
        <begin position="25"/>
        <end position="71"/>
    </location>
</feature>
<feature type="compositionally biased region" description="Basic and acidic residues" evidence="1">
    <location>
        <begin position="60"/>
        <end position="69"/>
    </location>
</feature>
<dbReference type="PANTHER" id="PTHR43842:SF2">
    <property type="entry name" value="PROPIONYL-COA CARBOXYLASE BETA CHAIN, MITOCHONDRIAL"/>
    <property type="match status" value="1"/>
</dbReference>
<name>A0ABY4L2M7_THEAE</name>
<sequence>MTEHEAPPHPAGPHGELLRRLEAADPAPKAPRELSARGRAELLCDPGTFTPTGALRRSHSRQEGPRFDGDGVVTGWGTIQGRPVAVVSHEFARGGGSIGTGFAAKVARLQDLAVQRRMPVVYLNDSGGARIHEGIESLDGCGAIFRRNVLAREVVPQLSVVMGPCAGAAAYSPALTDWTVMVRGSGHMFLTGPDVVRAATGEEVTPDEIGGAALHTQLSGVAHLAADTDAEALAAVRRILGYLPSWRGGALPTTAPRRPDPAAAGRLAGLVPRRSSSPFDMRDLLRGVVDGSEFFELMPGYAPSVITAFARLGGVPVGVVASQPMRRGGILDIASSRKTARFVRFCGRFGLPVLTFVDVPGFMPGTRQESGGIITEGAEVLAAYVETRTPRLTVVVRKAFGGAFIALGSKSLGADFAWAYPDSELAVMGPAGAVNILHRRRLAQAEDPEALRRELADDYRERVTRPFAAAETGIVDDIILPEQTRATLLAALALYHPGAAEETAPPS</sequence>
<dbReference type="EMBL" id="CP051627">
    <property type="protein sequence ID" value="UPT20495.1"/>
    <property type="molecule type" value="Genomic_DNA"/>
</dbReference>
<dbReference type="Proteomes" id="UP000832041">
    <property type="component" value="Chromosome"/>
</dbReference>
<evidence type="ECO:0000256" key="1">
    <source>
        <dbReference type="SAM" id="MobiDB-lite"/>
    </source>
</evidence>
<dbReference type="InterPro" id="IPR051047">
    <property type="entry name" value="AccD/PCCB"/>
</dbReference>
<dbReference type="SUPFAM" id="SSF52096">
    <property type="entry name" value="ClpP/crotonase"/>
    <property type="match status" value="2"/>
</dbReference>
<dbReference type="InterPro" id="IPR029045">
    <property type="entry name" value="ClpP/crotonase-like_dom_sf"/>
</dbReference>
<evidence type="ECO:0000313" key="5">
    <source>
        <dbReference type="Proteomes" id="UP000832041"/>
    </source>
</evidence>
<gene>
    <name evidence="4" type="ORF">FOF52_05505</name>
</gene>
<accession>A0ABY4L2M7</accession>
<dbReference type="PROSITE" id="PS50989">
    <property type="entry name" value="COA_CT_CTER"/>
    <property type="match status" value="1"/>
</dbReference>
<feature type="compositionally biased region" description="Basic and acidic residues" evidence="1">
    <location>
        <begin position="30"/>
        <end position="42"/>
    </location>
</feature>
<evidence type="ECO:0000259" key="3">
    <source>
        <dbReference type="PROSITE" id="PS50989"/>
    </source>
</evidence>
<dbReference type="InterPro" id="IPR034733">
    <property type="entry name" value="AcCoA_carboxyl_beta"/>
</dbReference>
<evidence type="ECO:0000313" key="4">
    <source>
        <dbReference type="EMBL" id="UPT20495.1"/>
    </source>
</evidence>
<keyword evidence="5" id="KW-1185">Reference proteome</keyword>
<protein>
    <submittedName>
        <fullName evidence="4">Acyl-CoA carboxylase subunit beta</fullName>
    </submittedName>
</protein>